<feature type="domain" description="NAD-dependent epimerase/dehydratase" evidence="12">
    <location>
        <begin position="4"/>
        <end position="241"/>
    </location>
</feature>
<dbReference type="InterPro" id="IPR001509">
    <property type="entry name" value="Epimerase_deHydtase"/>
</dbReference>
<dbReference type="Proteomes" id="UP000031184">
    <property type="component" value="Unassembled WGS sequence"/>
</dbReference>
<dbReference type="InterPro" id="IPR036291">
    <property type="entry name" value="NAD(P)-bd_dom_sf"/>
</dbReference>
<evidence type="ECO:0000256" key="7">
    <source>
        <dbReference type="ARBA" id="ARBA00023027"/>
    </source>
</evidence>
<dbReference type="PANTHER" id="PTHR43725:SF53">
    <property type="entry name" value="UDP-ARABINOSE 4-EPIMERASE 1"/>
    <property type="match status" value="1"/>
</dbReference>
<evidence type="ECO:0000256" key="5">
    <source>
        <dbReference type="ARBA" id="ARBA00013189"/>
    </source>
</evidence>
<dbReference type="UniPathway" id="UPA00214"/>
<evidence type="ECO:0000256" key="11">
    <source>
        <dbReference type="ARBA" id="ARBA00033067"/>
    </source>
</evidence>
<dbReference type="EMBL" id="AUZI01000023">
    <property type="protein sequence ID" value="KID48620.1"/>
    <property type="molecule type" value="Genomic_DNA"/>
</dbReference>
<evidence type="ECO:0000256" key="3">
    <source>
        <dbReference type="ARBA" id="ARBA00004947"/>
    </source>
</evidence>
<protein>
    <recommendedName>
        <fullName evidence="6">UDP-glucose 4-epimerase</fullName>
        <ecNumber evidence="5">5.1.3.2</ecNumber>
    </recommendedName>
    <alternativeName>
        <fullName evidence="11">Galactowaldenase</fullName>
    </alternativeName>
    <alternativeName>
        <fullName evidence="10">UDP-galactose 4-epimerase</fullName>
    </alternativeName>
</protein>
<keyword evidence="9" id="KW-0119">Carbohydrate metabolism</keyword>
<dbReference type="Gene3D" id="3.40.50.720">
    <property type="entry name" value="NAD(P)-binding Rossmann-like Domain"/>
    <property type="match status" value="1"/>
</dbReference>
<evidence type="ECO:0000313" key="14">
    <source>
        <dbReference type="Proteomes" id="UP000031184"/>
    </source>
</evidence>
<evidence type="ECO:0000256" key="10">
    <source>
        <dbReference type="ARBA" id="ARBA00031367"/>
    </source>
</evidence>
<comment type="similarity">
    <text evidence="4">Belongs to the NAD(P)-dependent epimerase/dehydratase family.</text>
</comment>
<name>A0A0B4ENT5_9FUSO</name>
<reference evidence="13 14" key="1">
    <citation type="submission" date="2013-08" db="EMBL/GenBank/DDBJ databases">
        <title>An opportunistic ruminal bacterium that causes liver abscesses in cattle.</title>
        <authorList>
            <person name="Benahmed F.H."/>
            <person name="Rasmussen M."/>
            <person name="Harbottle H."/>
            <person name="Soppet D."/>
            <person name="Nagaraja T.G."/>
            <person name="Davidson M."/>
        </authorList>
    </citation>
    <scope>NUCLEOTIDE SEQUENCE [LARGE SCALE GENOMIC DNA]</scope>
    <source>
        <strain evidence="13 14">B35</strain>
    </source>
</reference>
<dbReference type="InterPro" id="IPR005886">
    <property type="entry name" value="UDP_G4E"/>
</dbReference>
<sequence length="267" mass="30560">MKTILVTGGAGYIGSHAVVELLDQGYHVIVIDSLENGFLDLIDSRCQFYQGNLQDLPFLEQIFQQNSIDCVMHFAAYIKIPESIDNPNKYYSNNVYSTLCLLKVMQKYQVNKIIFSSTAAVYGEIQENRKVTEDFPTNPINPYGKSKLMAEEIIQDHAKVSPLCYAIFRYFNVAGAHEKYEIGQMDTESTALIPKLLQSYFHPEIPFFIFGTDYNTPDGTAIRDYIHVVDLVKAHIMAIPFLEKNKVVSSIWEVKKDIRFYSYSILF</sequence>
<dbReference type="Pfam" id="PF01370">
    <property type="entry name" value="Epimerase"/>
    <property type="match status" value="1"/>
</dbReference>
<keyword evidence="8" id="KW-0413">Isomerase</keyword>
<comment type="caution">
    <text evidence="13">The sequence shown here is derived from an EMBL/GenBank/DDBJ whole genome shotgun (WGS) entry which is preliminary data.</text>
</comment>
<evidence type="ECO:0000256" key="4">
    <source>
        <dbReference type="ARBA" id="ARBA00007637"/>
    </source>
</evidence>
<dbReference type="Gene3D" id="3.90.25.10">
    <property type="entry name" value="UDP-galactose 4-epimerase, domain 1"/>
    <property type="match status" value="1"/>
</dbReference>
<keyword evidence="7" id="KW-0520">NAD</keyword>
<dbReference type="EC" id="5.1.3.2" evidence="5"/>
<evidence type="ECO:0000256" key="6">
    <source>
        <dbReference type="ARBA" id="ARBA00018569"/>
    </source>
</evidence>
<evidence type="ECO:0000256" key="2">
    <source>
        <dbReference type="ARBA" id="ARBA00001911"/>
    </source>
</evidence>
<dbReference type="GO" id="GO:0033499">
    <property type="term" value="P:galactose catabolic process via UDP-galactose, Leloir pathway"/>
    <property type="evidence" value="ECO:0007669"/>
    <property type="project" value="TreeGrafter"/>
</dbReference>
<evidence type="ECO:0000256" key="9">
    <source>
        <dbReference type="ARBA" id="ARBA00023277"/>
    </source>
</evidence>
<evidence type="ECO:0000313" key="13">
    <source>
        <dbReference type="EMBL" id="KID48620.1"/>
    </source>
</evidence>
<evidence type="ECO:0000256" key="1">
    <source>
        <dbReference type="ARBA" id="ARBA00000083"/>
    </source>
</evidence>
<organism evidence="13 14">
    <name type="scientific">Fusobacterium necrophorum subsp. funduliforme B35</name>
    <dbReference type="NCBI Taxonomy" id="1226633"/>
    <lineage>
        <taxon>Bacteria</taxon>
        <taxon>Fusobacteriati</taxon>
        <taxon>Fusobacteriota</taxon>
        <taxon>Fusobacteriia</taxon>
        <taxon>Fusobacteriales</taxon>
        <taxon>Fusobacteriaceae</taxon>
        <taxon>Fusobacterium</taxon>
    </lineage>
</organism>
<dbReference type="GO" id="GO:0003978">
    <property type="term" value="F:UDP-glucose 4-epimerase activity"/>
    <property type="evidence" value="ECO:0007669"/>
    <property type="project" value="UniProtKB-EC"/>
</dbReference>
<evidence type="ECO:0000256" key="8">
    <source>
        <dbReference type="ARBA" id="ARBA00023235"/>
    </source>
</evidence>
<comment type="catalytic activity">
    <reaction evidence="1">
        <text>UDP-alpha-D-glucose = UDP-alpha-D-galactose</text>
        <dbReference type="Rhea" id="RHEA:22168"/>
        <dbReference type="ChEBI" id="CHEBI:58885"/>
        <dbReference type="ChEBI" id="CHEBI:66914"/>
        <dbReference type="EC" id="5.1.3.2"/>
    </reaction>
</comment>
<accession>A0A0B4ENT5</accession>
<comment type="cofactor">
    <cofactor evidence="2">
        <name>NAD(+)</name>
        <dbReference type="ChEBI" id="CHEBI:57540"/>
    </cofactor>
</comment>
<dbReference type="SUPFAM" id="SSF51735">
    <property type="entry name" value="NAD(P)-binding Rossmann-fold domains"/>
    <property type="match status" value="1"/>
</dbReference>
<dbReference type="AlphaFoldDB" id="A0A0B4ENT5"/>
<evidence type="ECO:0000259" key="12">
    <source>
        <dbReference type="Pfam" id="PF01370"/>
    </source>
</evidence>
<gene>
    <name evidence="13" type="ORF">C095_10110</name>
</gene>
<comment type="pathway">
    <text evidence="3">Carbohydrate metabolism; galactose metabolism.</text>
</comment>
<dbReference type="PANTHER" id="PTHR43725">
    <property type="entry name" value="UDP-GLUCOSE 4-EPIMERASE"/>
    <property type="match status" value="1"/>
</dbReference>
<proteinExistence type="inferred from homology"/>
<dbReference type="PATRIC" id="fig|1226633.4.peg.2049"/>
<dbReference type="NCBIfam" id="TIGR01179">
    <property type="entry name" value="galE"/>
    <property type="match status" value="1"/>
</dbReference>